<dbReference type="Pfam" id="PF20700">
    <property type="entry name" value="Mutator"/>
    <property type="match status" value="1"/>
</dbReference>
<gene>
    <name evidence="5" type="primary">HaOG203146</name>
    <name evidence="5" type="ORF">B5X24_HaOG203146</name>
</gene>
<evidence type="ECO:0000256" key="1">
    <source>
        <dbReference type="SAM" id="Coils"/>
    </source>
</evidence>
<feature type="compositionally biased region" description="Basic and acidic residues" evidence="2">
    <location>
        <begin position="578"/>
        <end position="593"/>
    </location>
</feature>
<feature type="domain" description="Mutator-like transposase" evidence="4">
    <location>
        <begin position="114"/>
        <end position="466"/>
    </location>
</feature>
<name>A0A2W1BRH7_HELAM</name>
<feature type="coiled-coil region" evidence="1">
    <location>
        <begin position="622"/>
        <end position="649"/>
    </location>
</feature>
<dbReference type="SUPFAM" id="SSF52980">
    <property type="entry name" value="Restriction endonuclease-like"/>
    <property type="match status" value="1"/>
</dbReference>
<feature type="compositionally biased region" description="Basic residues" evidence="2">
    <location>
        <begin position="594"/>
        <end position="606"/>
    </location>
</feature>
<dbReference type="InterPro" id="IPR019080">
    <property type="entry name" value="YqaJ_viral_recombinase"/>
</dbReference>
<evidence type="ECO:0000256" key="2">
    <source>
        <dbReference type="SAM" id="MobiDB-lite"/>
    </source>
</evidence>
<dbReference type="Gene3D" id="3.90.320.10">
    <property type="match status" value="1"/>
</dbReference>
<evidence type="ECO:0000313" key="6">
    <source>
        <dbReference type="Proteomes" id="UP000249218"/>
    </source>
</evidence>
<dbReference type="InterPro" id="IPR049012">
    <property type="entry name" value="Mutator_transp_dom"/>
</dbReference>
<proteinExistence type="predicted"/>
<sequence length="942" mass="107069">MANRKNKIKKKRVSEVKKIRKCIAALRPRTEKGTLMSKTSIDGHSKEGQDAKTRDDEDNSMIVETENHEDKLQKTTGKDKDDSIIVETENQEEEDDYYTVEPEIQEDQFQTVTGRRVIDINYLFSQLQEKARHNNLFDCKQENFQLISEKRIGLISVFKFECNICKKLCFINSEKTESKVNVNIAATTGMVATGIGYSQFEELFSAMNIPVFSTNYYNQLQDKVYECCEKTAAASMQDAAEEEKKLAIAEGRTKNGIPVIDVYVDASWCARSYGSNYKAASGTAAIIGRRTGKIIFLAVKNKYCLVCARAENKNVAPNEHKCFKNFHGSSCSMEGQIIAEGFKLSISMYGIIYKRMIADGDASTYAKVLKENPYKDQNITVEKIECRNHILRNLCKKLRSLVSETKYLLAHRKTLTDVKIMSMRKAIVRSVIHHNKNLKDDAVTILHSDIINSVAHAYGDHRMCQDYNCDKEKLYSDGLKTIRNSTFLFRINSIISNVAVKSRSLIENVNTNLVECFNNVIAKFIGGKRINFALKRGYQARCNAAVVKFNEKSAISFIKNTLRNTNRPEEGLAEVVERKREEAQKRKNNSERPAKRKIRKLAHTKPKQNDYGPASLDPDMSLSELEVAKKEFLKNLEILTADKDAIERTTILQRDSSEWLEIRKNLITASNFGPICKRQVSKDTAPLVKNILYKTNLGCVASIAYGIENEQQALLKIQQQENVSIEPCGLFIDTEFPFIGATPDGLIGKDILVEVKCPFSALKIGLKKAIEENKVQILKFNKKTRTTSINTNSNWFYQIQGQLHVARRRQCLLGIWVGEKEPVHIEMIKRDDLFWKSKMESKIIRFYHKCLLPEIVNPRHTRGMSIRSLTLEDNISSENKENEESQDNPDLLSGPSSQLGGECRENCGFDPLRGDSRLALRNVSVDEIEPGPSTRPLNFCEF</sequence>
<dbReference type="CDD" id="cd22343">
    <property type="entry name" value="PDDEXK_lambda_exonuclease-like"/>
    <property type="match status" value="1"/>
</dbReference>
<keyword evidence="6" id="KW-1185">Reference proteome</keyword>
<feature type="domain" description="YqaJ viral recombinase" evidence="3">
    <location>
        <begin position="658"/>
        <end position="806"/>
    </location>
</feature>
<dbReference type="AlphaFoldDB" id="A0A2W1BRH7"/>
<accession>A0A2W1BRH7</accession>
<evidence type="ECO:0000259" key="3">
    <source>
        <dbReference type="Pfam" id="PF09588"/>
    </source>
</evidence>
<feature type="compositionally biased region" description="Basic and acidic residues" evidence="2">
    <location>
        <begin position="65"/>
        <end position="80"/>
    </location>
</feature>
<feature type="compositionally biased region" description="Basic and acidic residues" evidence="2">
    <location>
        <begin position="41"/>
        <end position="55"/>
    </location>
</feature>
<protein>
    <submittedName>
        <fullName evidence="5">Uncharacterized protein</fullName>
    </submittedName>
</protein>
<dbReference type="PANTHER" id="PTHR46609:SF8">
    <property type="entry name" value="YQAJ VIRAL RECOMBINASE DOMAIN-CONTAINING PROTEIN"/>
    <property type="match status" value="1"/>
</dbReference>
<dbReference type="OrthoDB" id="421276at2759"/>
<dbReference type="GO" id="GO:0006281">
    <property type="term" value="P:DNA repair"/>
    <property type="evidence" value="ECO:0007669"/>
    <property type="project" value="UniProtKB-ARBA"/>
</dbReference>
<keyword evidence="1" id="KW-0175">Coiled coil</keyword>
<feature type="region of interest" description="Disordered" evidence="2">
    <location>
        <begin position="578"/>
        <end position="616"/>
    </location>
</feature>
<feature type="region of interest" description="Disordered" evidence="2">
    <location>
        <begin position="877"/>
        <end position="897"/>
    </location>
</feature>
<organism evidence="5 6">
    <name type="scientific">Helicoverpa armigera</name>
    <name type="common">Cotton bollworm</name>
    <name type="synonym">Heliothis armigera</name>
    <dbReference type="NCBI Taxonomy" id="29058"/>
    <lineage>
        <taxon>Eukaryota</taxon>
        <taxon>Metazoa</taxon>
        <taxon>Ecdysozoa</taxon>
        <taxon>Arthropoda</taxon>
        <taxon>Hexapoda</taxon>
        <taxon>Insecta</taxon>
        <taxon>Pterygota</taxon>
        <taxon>Neoptera</taxon>
        <taxon>Endopterygota</taxon>
        <taxon>Lepidoptera</taxon>
        <taxon>Glossata</taxon>
        <taxon>Ditrysia</taxon>
        <taxon>Noctuoidea</taxon>
        <taxon>Noctuidae</taxon>
        <taxon>Heliothinae</taxon>
        <taxon>Helicoverpa</taxon>
    </lineage>
</organism>
<dbReference type="InterPro" id="IPR011604">
    <property type="entry name" value="PDDEXK-like_dom_sf"/>
</dbReference>
<dbReference type="EMBL" id="KZ149924">
    <property type="protein sequence ID" value="PZC77638.1"/>
    <property type="molecule type" value="Genomic_DNA"/>
</dbReference>
<evidence type="ECO:0000259" key="4">
    <source>
        <dbReference type="Pfam" id="PF20700"/>
    </source>
</evidence>
<dbReference type="PANTHER" id="PTHR46609">
    <property type="entry name" value="EXONUCLEASE, PHAGE-TYPE/RECB, C-TERMINAL DOMAIN-CONTAINING PROTEIN"/>
    <property type="match status" value="1"/>
</dbReference>
<evidence type="ECO:0000313" key="5">
    <source>
        <dbReference type="EMBL" id="PZC77638.1"/>
    </source>
</evidence>
<dbReference type="Pfam" id="PF09588">
    <property type="entry name" value="YqaJ"/>
    <property type="match status" value="1"/>
</dbReference>
<dbReference type="InterPro" id="IPR011335">
    <property type="entry name" value="Restrct_endonuc-II-like"/>
</dbReference>
<reference evidence="5 6" key="1">
    <citation type="journal article" date="2017" name="BMC Biol.">
        <title>Genomic innovations, transcriptional plasticity and gene loss underlying the evolution and divergence of two highly polyphagous and invasive Helicoverpa pest species.</title>
        <authorList>
            <person name="Pearce S.L."/>
            <person name="Clarke D.F."/>
            <person name="East P.D."/>
            <person name="Elfekih S."/>
            <person name="Gordon K.H."/>
            <person name="Jermiin L.S."/>
            <person name="McGaughran A."/>
            <person name="Oakeshott J.G."/>
            <person name="Papanikolaou A."/>
            <person name="Perera O.P."/>
            <person name="Rane R.V."/>
            <person name="Richards S."/>
            <person name="Tay W.T."/>
            <person name="Walsh T.K."/>
            <person name="Anderson A."/>
            <person name="Anderson C.J."/>
            <person name="Asgari S."/>
            <person name="Board P.G."/>
            <person name="Bretschneider A."/>
            <person name="Campbell P.M."/>
            <person name="Chertemps T."/>
            <person name="Christeller J.T."/>
            <person name="Coppin C.W."/>
            <person name="Downes S.J."/>
            <person name="Duan G."/>
            <person name="Farnsworth C.A."/>
            <person name="Good R.T."/>
            <person name="Han L.B."/>
            <person name="Han Y.C."/>
            <person name="Hatje K."/>
            <person name="Horne I."/>
            <person name="Huang Y.P."/>
            <person name="Hughes D.S."/>
            <person name="Jacquin-Joly E."/>
            <person name="James W."/>
            <person name="Jhangiani S."/>
            <person name="Kollmar M."/>
            <person name="Kuwar S.S."/>
            <person name="Li S."/>
            <person name="Liu N.Y."/>
            <person name="Maibeche M.T."/>
            <person name="Miller J.R."/>
            <person name="Montagne N."/>
            <person name="Perry T."/>
            <person name="Qu J."/>
            <person name="Song S.V."/>
            <person name="Sutton G.G."/>
            <person name="Vogel H."/>
            <person name="Walenz B.P."/>
            <person name="Xu W."/>
            <person name="Zhang H.J."/>
            <person name="Zou Z."/>
            <person name="Batterham P."/>
            <person name="Edwards O.R."/>
            <person name="Feyereisen R."/>
            <person name="Gibbs R.A."/>
            <person name="Heckel D.G."/>
            <person name="McGrath A."/>
            <person name="Robin C."/>
            <person name="Scherer S.E."/>
            <person name="Worley K.C."/>
            <person name="Wu Y.D."/>
        </authorList>
    </citation>
    <scope>NUCLEOTIDE SEQUENCE [LARGE SCALE GENOMIC DNA]</scope>
    <source>
        <strain evidence="5">Harm_GR_Male_#8</strain>
        <tissue evidence="5">Whole organism</tissue>
    </source>
</reference>
<dbReference type="Proteomes" id="UP000249218">
    <property type="component" value="Unassembled WGS sequence"/>
</dbReference>
<dbReference type="InterPro" id="IPR051703">
    <property type="entry name" value="NF-kappa-B_Signaling_Reg"/>
</dbReference>
<feature type="region of interest" description="Disordered" evidence="2">
    <location>
        <begin position="27"/>
        <end position="80"/>
    </location>
</feature>